<evidence type="ECO:0000313" key="13">
    <source>
        <dbReference type="Proteomes" id="UP000646548"/>
    </source>
</evidence>
<dbReference type="GO" id="GO:0017005">
    <property type="term" value="F:3'-tyrosyl-DNA phosphodiesterase activity"/>
    <property type="evidence" value="ECO:0007669"/>
    <property type="project" value="TreeGrafter"/>
</dbReference>
<keyword evidence="6" id="KW-0269">Exonuclease</keyword>
<accession>A0A834CAR9</accession>
<feature type="site" description="Interaction with DNA" evidence="11">
    <location>
        <position position="259"/>
    </location>
</feature>
<dbReference type="GO" id="GO:0005634">
    <property type="term" value="C:nucleus"/>
    <property type="evidence" value="ECO:0007669"/>
    <property type="project" value="UniProtKB-SubCell"/>
</dbReference>
<evidence type="ECO:0000256" key="8">
    <source>
        <dbReference type="ARBA" id="ARBA00023242"/>
    </source>
</evidence>
<dbReference type="Proteomes" id="UP000646548">
    <property type="component" value="Unassembled WGS sequence"/>
</dbReference>
<evidence type="ECO:0000256" key="3">
    <source>
        <dbReference type="ARBA" id="ARBA00022722"/>
    </source>
</evidence>
<evidence type="ECO:0000256" key="6">
    <source>
        <dbReference type="ARBA" id="ARBA00022839"/>
    </source>
</evidence>
<evidence type="ECO:0000256" key="9">
    <source>
        <dbReference type="PIRSR" id="PIRSR610347-1"/>
    </source>
</evidence>
<keyword evidence="5" id="KW-0378">Hydrolase</keyword>
<dbReference type="GO" id="GO:0003697">
    <property type="term" value="F:single-stranded DNA binding"/>
    <property type="evidence" value="ECO:0007669"/>
    <property type="project" value="TreeGrafter"/>
</dbReference>
<reference evidence="12" key="1">
    <citation type="journal article" name="BMC Genomics">
        <title>Long-read sequencing and de novo genome assembly of marine medaka (Oryzias melastigma).</title>
        <authorList>
            <person name="Liang P."/>
            <person name="Saqib H.S.A."/>
            <person name="Ni X."/>
            <person name="Shen Y."/>
        </authorList>
    </citation>
    <scope>NUCLEOTIDE SEQUENCE</scope>
    <source>
        <strain evidence="12">Bigg-433</strain>
    </source>
</reference>
<evidence type="ECO:0000313" key="12">
    <source>
        <dbReference type="EMBL" id="KAF6726252.1"/>
    </source>
</evidence>
<dbReference type="GO" id="GO:0003690">
    <property type="term" value="F:double-stranded DNA binding"/>
    <property type="evidence" value="ECO:0007669"/>
    <property type="project" value="TreeGrafter"/>
</dbReference>
<dbReference type="PANTHER" id="PTHR12415">
    <property type="entry name" value="TYROSYL-DNA PHOSPHODIESTERASE 1"/>
    <property type="match status" value="1"/>
</dbReference>
<dbReference type="PANTHER" id="PTHR12415:SF0">
    <property type="entry name" value="TYROSYL-DNA PHOSPHODIESTERASE 1"/>
    <property type="match status" value="1"/>
</dbReference>
<dbReference type="GO" id="GO:0006281">
    <property type="term" value="P:DNA repair"/>
    <property type="evidence" value="ECO:0007669"/>
    <property type="project" value="UniProtKB-KW"/>
</dbReference>
<dbReference type="InterPro" id="IPR010347">
    <property type="entry name" value="Tdp1"/>
</dbReference>
<comment type="similarity">
    <text evidence="2">Belongs to the tyrosyl-DNA phosphodiesterase family.</text>
</comment>
<dbReference type="SUPFAM" id="SSF56024">
    <property type="entry name" value="Phospholipase D/nuclease"/>
    <property type="match status" value="2"/>
</dbReference>
<dbReference type="EMBL" id="WKFB01000338">
    <property type="protein sequence ID" value="KAF6726252.1"/>
    <property type="molecule type" value="Genomic_DNA"/>
</dbReference>
<evidence type="ECO:0000256" key="4">
    <source>
        <dbReference type="ARBA" id="ARBA00022763"/>
    </source>
</evidence>
<dbReference type="Pfam" id="PF06087">
    <property type="entry name" value="Tyr-DNA_phospho"/>
    <property type="match status" value="2"/>
</dbReference>
<protein>
    <submittedName>
        <fullName evidence="12">Tyrosyl-DNA phosphodiesterase 1</fullName>
    </submittedName>
</protein>
<comment type="subcellular location">
    <subcellularLocation>
        <location evidence="1">Nucleus</location>
    </subcellularLocation>
</comment>
<evidence type="ECO:0000256" key="2">
    <source>
        <dbReference type="ARBA" id="ARBA00010205"/>
    </source>
</evidence>
<gene>
    <name evidence="12" type="ORF">FQA47_019234</name>
</gene>
<organism evidence="12 13">
    <name type="scientific">Oryzias melastigma</name>
    <name type="common">Marine medaka</name>
    <dbReference type="NCBI Taxonomy" id="30732"/>
    <lineage>
        <taxon>Eukaryota</taxon>
        <taxon>Metazoa</taxon>
        <taxon>Chordata</taxon>
        <taxon>Craniata</taxon>
        <taxon>Vertebrata</taxon>
        <taxon>Euteleostomi</taxon>
        <taxon>Actinopterygii</taxon>
        <taxon>Neopterygii</taxon>
        <taxon>Teleostei</taxon>
        <taxon>Neoteleostei</taxon>
        <taxon>Acanthomorphata</taxon>
        <taxon>Ovalentaria</taxon>
        <taxon>Atherinomorphae</taxon>
        <taxon>Beloniformes</taxon>
        <taxon>Adrianichthyidae</taxon>
        <taxon>Oryziinae</taxon>
        <taxon>Oryzias</taxon>
    </lineage>
</organism>
<evidence type="ECO:0000256" key="7">
    <source>
        <dbReference type="ARBA" id="ARBA00023204"/>
    </source>
</evidence>
<evidence type="ECO:0000256" key="1">
    <source>
        <dbReference type="ARBA" id="ARBA00004123"/>
    </source>
</evidence>
<evidence type="ECO:0000256" key="5">
    <source>
        <dbReference type="ARBA" id="ARBA00022801"/>
    </source>
</evidence>
<dbReference type="Gene3D" id="3.30.870.10">
    <property type="entry name" value="Endonuclease Chain A"/>
    <property type="match status" value="3"/>
</dbReference>
<keyword evidence="8" id="KW-0539">Nucleus</keyword>
<proteinExistence type="inferred from homology"/>
<keyword evidence="4" id="KW-0227">DNA damage</keyword>
<dbReference type="GO" id="GO:0004527">
    <property type="term" value="F:exonuclease activity"/>
    <property type="evidence" value="ECO:0007669"/>
    <property type="project" value="UniProtKB-KW"/>
</dbReference>
<evidence type="ECO:0000256" key="10">
    <source>
        <dbReference type="PIRSR" id="PIRSR610347-2"/>
    </source>
</evidence>
<feature type="active site" description="Proton donor/acceptor" evidence="9">
    <location>
        <position position="234"/>
    </location>
</feature>
<keyword evidence="3" id="KW-0540">Nuclease</keyword>
<feature type="active site" description="Nucleophile" evidence="9">
    <location>
        <position position="22"/>
    </location>
</feature>
<feature type="binding site" evidence="10">
    <location>
        <position position="236"/>
    </location>
    <ligand>
        <name>substrate</name>
    </ligand>
</feature>
<name>A0A834CAR9_ORYME</name>
<keyword evidence="7" id="KW-0234">DNA repair</keyword>
<comment type="caution">
    <text evidence="12">The sequence shown here is derived from an EMBL/GenBank/DDBJ whole genome shotgun (WGS) entry which is preliminary data.</text>
</comment>
<sequence>MDGSAIPTGVSAKLDIAFGTHHTKMMLLWYEEGVRVIILTSNLIRADWYQKTQGMWMSPLFPRLPADSSLSAGESPTFFKRDLLDYLASYRAPELEEWIQRIKEHDLSETRVYLVGSTPGRFVGPDMERWGHLRLRKLLYEHTDPVPGEERWPVIGQFSSIGSMGLDKTKWLAGEFQRTMTTLGKSSSRPDPPVLLLEVLFRTASRRHRNKLWLHSYFHRWKANATGRSHAMPHIKTYMRVSPDYTELAWFLVTSANLSKAAWGALEKNNTQVMVRSYELGVLYVPSAFNMKTFSVEKRAFPVSSSTSGFLVPFDLPPTPYAAKDQPWIWNIPYSQEPDTHGNIWIPS</sequence>
<feature type="binding site" evidence="10">
    <location>
        <position position="24"/>
    </location>
    <ligand>
        <name>substrate</name>
    </ligand>
</feature>
<evidence type="ECO:0000256" key="11">
    <source>
        <dbReference type="PIRSR" id="PIRSR610347-3"/>
    </source>
</evidence>
<dbReference type="AlphaFoldDB" id="A0A834CAR9"/>